<reference evidence="8" key="1">
    <citation type="submission" date="2015-08" db="EMBL/GenBank/DDBJ databases">
        <authorList>
            <person name="Babu N.S."/>
            <person name="Beckwith C.J."/>
            <person name="Beseler K.G."/>
            <person name="Brison A."/>
            <person name="Carone J.V."/>
            <person name="Caskin T.P."/>
            <person name="Diamond M."/>
            <person name="Durham M.E."/>
            <person name="Foxe J.M."/>
            <person name="Go M."/>
            <person name="Henderson B.A."/>
            <person name="Jones I.B."/>
            <person name="McGettigan J.A."/>
            <person name="Micheletti S.J."/>
            <person name="Nasrallah M.E."/>
            <person name="Ortiz D."/>
            <person name="Piller C.R."/>
            <person name="Privatt S.R."/>
            <person name="Schneider S.L."/>
            <person name="Sharp S."/>
            <person name="Smith T.C."/>
            <person name="Stanton J.D."/>
            <person name="Ullery H.E."/>
            <person name="Wilson R.J."/>
            <person name="Serrano M.G."/>
            <person name="Buck G."/>
            <person name="Lee V."/>
            <person name="Wang Y."/>
            <person name="Carvalho R."/>
            <person name="Voegtly L."/>
            <person name="Shi R."/>
            <person name="Duckworth R."/>
            <person name="Johnson A."/>
            <person name="Loviza R."/>
            <person name="Walstead R."/>
            <person name="Shah Z."/>
            <person name="Kiflezghi M."/>
            <person name="Wade K."/>
            <person name="Ball S.L."/>
            <person name="Bradley K.W."/>
            <person name="Asai D.J."/>
            <person name="Bowman C.A."/>
            <person name="Russell D.A."/>
            <person name="Pope W.H."/>
            <person name="Jacobs-Sera D."/>
            <person name="Hendrix R.W."/>
            <person name="Hatfull G.F."/>
        </authorList>
    </citation>
    <scope>NUCLEOTIDE SEQUENCE [LARGE SCALE GENOMIC DNA]</scope>
    <source>
        <strain evidence="8">JCM 19170</strain>
    </source>
</reference>
<evidence type="ECO:0000256" key="1">
    <source>
        <dbReference type="ARBA" id="ARBA00004533"/>
    </source>
</evidence>
<evidence type="ECO:0000256" key="2">
    <source>
        <dbReference type="ARBA" id="ARBA00022475"/>
    </source>
</evidence>
<keyword evidence="8" id="KW-1185">Reference proteome</keyword>
<organism evidence="7 8">
    <name type="scientific">Tepidiphilus thermophilus</name>
    <dbReference type="NCBI Taxonomy" id="876478"/>
    <lineage>
        <taxon>Bacteria</taxon>
        <taxon>Pseudomonadati</taxon>
        <taxon>Pseudomonadota</taxon>
        <taxon>Hydrogenophilia</taxon>
        <taxon>Hydrogenophilales</taxon>
        <taxon>Hydrogenophilaceae</taxon>
        <taxon>Tepidiphilus</taxon>
    </lineage>
</organism>
<dbReference type="CDD" id="cd07984">
    <property type="entry name" value="LPLAT_LABLAT-like"/>
    <property type="match status" value="1"/>
</dbReference>
<evidence type="ECO:0000313" key="8">
    <source>
        <dbReference type="Proteomes" id="UP000182108"/>
    </source>
</evidence>
<dbReference type="PIRSF" id="PIRSF026649">
    <property type="entry name" value="MsbB"/>
    <property type="match status" value="1"/>
</dbReference>
<dbReference type="Pfam" id="PF03279">
    <property type="entry name" value="Lip_A_acyltrans"/>
    <property type="match status" value="1"/>
</dbReference>
<evidence type="ECO:0000256" key="6">
    <source>
        <dbReference type="ARBA" id="ARBA00023315"/>
    </source>
</evidence>
<accession>A0A0K6IWJ0</accession>
<keyword evidence="2" id="KW-1003">Cell membrane</keyword>
<dbReference type="GO" id="GO:0016746">
    <property type="term" value="F:acyltransferase activity"/>
    <property type="evidence" value="ECO:0007669"/>
    <property type="project" value="UniProtKB-KW"/>
</dbReference>
<dbReference type="GO" id="GO:0005886">
    <property type="term" value="C:plasma membrane"/>
    <property type="evidence" value="ECO:0007669"/>
    <property type="project" value="UniProtKB-SubCell"/>
</dbReference>
<dbReference type="AlphaFoldDB" id="A0A0K6IWJ0"/>
<evidence type="ECO:0000256" key="4">
    <source>
        <dbReference type="ARBA" id="ARBA00022679"/>
    </source>
</evidence>
<dbReference type="EMBL" id="CYHH01000010">
    <property type="protein sequence ID" value="CUB07687.1"/>
    <property type="molecule type" value="Genomic_DNA"/>
</dbReference>
<gene>
    <name evidence="7" type="ORF">Ga0061068_11041</name>
</gene>
<keyword evidence="3" id="KW-0997">Cell inner membrane</keyword>
<evidence type="ECO:0000256" key="3">
    <source>
        <dbReference type="ARBA" id="ARBA00022519"/>
    </source>
</evidence>
<protein>
    <submittedName>
        <fullName evidence="7">Lauroyl/myristoyl acyltransferase</fullName>
    </submittedName>
</protein>
<dbReference type="InterPro" id="IPR004960">
    <property type="entry name" value="LipA_acyltrans"/>
</dbReference>
<dbReference type="GO" id="GO:0009247">
    <property type="term" value="P:glycolipid biosynthetic process"/>
    <property type="evidence" value="ECO:0007669"/>
    <property type="project" value="UniProtKB-ARBA"/>
</dbReference>
<keyword evidence="5" id="KW-0472">Membrane</keyword>
<keyword evidence="6 7" id="KW-0012">Acyltransferase</keyword>
<dbReference type="OrthoDB" id="5291349at2"/>
<dbReference type="PANTHER" id="PTHR30606">
    <property type="entry name" value="LIPID A BIOSYNTHESIS LAUROYL ACYLTRANSFERASE"/>
    <property type="match status" value="1"/>
</dbReference>
<dbReference type="Proteomes" id="UP000182108">
    <property type="component" value="Unassembled WGS sequence"/>
</dbReference>
<keyword evidence="4 7" id="KW-0808">Transferase</keyword>
<name>A0A0K6IWJ0_9PROT</name>
<evidence type="ECO:0000313" key="7">
    <source>
        <dbReference type="EMBL" id="CUB07687.1"/>
    </source>
</evidence>
<dbReference type="RefSeq" id="WP_028873872.1">
    <property type="nucleotide sequence ID" value="NZ_CYHH01000010.1"/>
</dbReference>
<comment type="subcellular location">
    <subcellularLocation>
        <location evidence="1">Cell inner membrane</location>
    </subcellularLocation>
</comment>
<proteinExistence type="predicted"/>
<dbReference type="PANTHER" id="PTHR30606:SF9">
    <property type="entry name" value="LIPID A BIOSYNTHESIS LAUROYLTRANSFERASE"/>
    <property type="match status" value="1"/>
</dbReference>
<sequence>MSRLLVALLWVLHWLPLPLLAALGRGFGALLFHLARSRRHVAEVNLRLCFSEWTEAERRAVLREHFRLLGRSILERGISWFAPAERIRRLVRLEGKEHPDGVRAQGRPVILLVPHFLGLDMGGTRVAMEYDGVYVYSRPKRDPVADRWLNWGRSRFGDQLQVARQDGIRPVVRALRAGRPLYYLPDLDYGRKESVFVPFFGVPAATITGLSRLARLTGAAVVPCVTEMLPDGKGYVTRFGEPWADFPSEDEVADAARMNRWLEGEIRRMPAQYHWVHRRFKTRPPGEPRLY</sequence>
<evidence type="ECO:0000256" key="5">
    <source>
        <dbReference type="ARBA" id="ARBA00023136"/>
    </source>
</evidence>